<dbReference type="EMBL" id="SWKU01000024">
    <property type="protein sequence ID" value="KAF2997073.1"/>
    <property type="molecule type" value="Genomic_DNA"/>
</dbReference>
<feature type="chain" id="PRO_5040268331" evidence="2">
    <location>
        <begin position="21"/>
        <end position="251"/>
    </location>
</feature>
<gene>
    <name evidence="3" type="ORF">E8E13_002429</name>
</gene>
<accession>A0A9P4T7E2</accession>
<keyword evidence="2" id="KW-0732">Signal</keyword>
<feature type="region of interest" description="Disordered" evidence="1">
    <location>
        <begin position="198"/>
        <end position="224"/>
    </location>
</feature>
<evidence type="ECO:0000313" key="4">
    <source>
        <dbReference type="Proteomes" id="UP000801428"/>
    </source>
</evidence>
<dbReference type="Proteomes" id="UP000801428">
    <property type="component" value="Unassembled WGS sequence"/>
</dbReference>
<dbReference type="AlphaFoldDB" id="A0A9P4T7E2"/>
<reference evidence="3" key="1">
    <citation type="submission" date="2019-04" db="EMBL/GenBank/DDBJ databases">
        <title>Sequencing of skin fungus with MAO and IRED activity.</title>
        <authorList>
            <person name="Marsaioli A.J."/>
            <person name="Bonatto J.M.C."/>
            <person name="Reis Junior O."/>
        </authorList>
    </citation>
    <scope>NUCLEOTIDE SEQUENCE</scope>
    <source>
        <strain evidence="3">30M1</strain>
    </source>
</reference>
<dbReference type="OrthoDB" id="5243723at2759"/>
<feature type="signal peptide" evidence="2">
    <location>
        <begin position="1"/>
        <end position="20"/>
    </location>
</feature>
<keyword evidence="4" id="KW-1185">Reference proteome</keyword>
<feature type="region of interest" description="Disordered" evidence="1">
    <location>
        <begin position="34"/>
        <end position="59"/>
    </location>
</feature>
<organism evidence="3 4">
    <name type="scientific">Curvularia kusanoi</name>
    <name type="common">Cochliobolus kusanoi</name>
    <dbReference type="NCBI Taxonomy" id="90978"/>
    <lineage>
        <taxon>Eukaryota</taxon>
        <taxon>Fungi</taxon>
        <taxon>Dikarya</taxon>
        <taxon>Ascomycota</taxon>
        <taxon>Pezizomycotina</taxon>
        <taxon>Dothideomycetes</taxon>
        <taxon>Pleosporomycetidae</taxon>
        <taxon>Pleosporales</taxon>
        <taxon>Pleosporineae</taxon>
        <taxon>Pleosporaceae</taxon>
        <taxon>Curvularia</taxon>
    </lineage>
</organism>
<evidence type="ECO:0000256" key="2">
    <source>
        <dbReference type="SAM" id="SignalP"/>
    </source>
</evidence>
<comment type="caution">
    <text evidence="3">The sequence shown here is derived from an EMBL/GenBank/DDBJ whole genome shotgun (WGS) entry which is preliminary data.</text>
</comment>
<evidence type="ECO:0000313" key="3">
    <source>
        <dbReference type="EMBL" id="KAF2997073.1"/>
    </source>
</evidence>
<name>A0A9P4T7E2_CURKU</name>
<evidence type="ECO:0000256" key="1">
    <source>
        <dbReference type="SAM" id="MobiDB-lite"/>
    </source>
</evidence>
<protein>
    <submittedName>
        <fullName evidence="3">Uncharacterized protein</fullName>
    </submittedName>
</protein>
<feature type="compositionally biased region" description="Low complexity" evidence="1">
    <location>
        <begin position="207"/>
        <end position="224"/>
    </location>
</feature>
<feature type="compositionally biased region" description="Polar residues" evidence="1">
    <location>
        <begin position="40"/>
        <end position="59"/>
    </location>
</feature>
<sequence length="251" mass="26773">MRFVNFLLGLILAFATASYAWPGNDYPSLEVRKEGKGNETRSNGASKHHNGNSTRTNSLKQTCKKMRTLQAVSQITANQTKLDSWVAAGKLDTAEVDALKAKAAAATTELQTLQSNTTLVTECATVNAERKSVMQCMQLKQLTKLATLAGNATALAAFGEKKGMNSTQMDKLKEKIANAPTKLKELMSNSTLTTFCTQHQKGKNDDSSSGDSTGSTSTQSQAQQATKNGAASVTAQALPIVALASLFMLFL</sequence>
<proteinExistence type="predicted"/>